<dbReference type="InterPro" id="IPR020904">
    <property type="entry name" value="Sc_DH/Rdtase_CS"/>
</dbReference>
<dbReference type="PANTHER" id="PTHR44196:SF1">
    <property type="entry name" value="DEHYDROGENASE_REDUCTASE SDR FAMILY MEMBER 7B"/>
    <property type="match status" value="1"/>
</dbReference>
<dbReference type="PRINTS" id="PR00081">
    <property type="entry name" value="GDHRDH"/>
</dbReference>
<dbReference type="PANTHER" id="PTHR44196">
    <property type="entry name" value="DEHYDROGENASE/REDUCTASE SDR FAMILY MEMBER 7B"/>
    <property type="match status" value="1"/>
</dbReference>
<dbReference type="SMART" id="SM00822">
    <property type="entry name" value="PKS_KR"/>
    <property type="match status" value="1"/>
</dbReference>
<dbReference type="SUPFAM" id="SSF51735">
    <property type="entry name" value="NAD(P)-binding Rossmann-fold domains"/>
    <property type="match status" value="1"/>
</dbReference>
<reference evidence="4" key="1">
    <citation type="submission" date="2022-05" db="EMBL/GenBank/DDBJ databases">
        <title>Complete genome sequence of toluene-degrading Gulosibacter sediminis strain ACHW.36C.</title>
        <authorList>
            <person name="Wai A.C."/>
            <person name="Lai G.K."/>
            <person name="Griffin S.D."/>
            <person name="Leung F.C."/>
        </authorList>
    </citation>
    <scope>NUCLEOTIDE SEQUENCE [LARGE SCALE GENOMIC DNA]</scope>
    <source>
        <strain evidence="4">ACHW.36C</strain>
    </source>
</reference>
<comment type="similarity">
    <text evidence="1">Belongs to the short-chain dehydrogenases/reductases (SDR) family.</text>
</comment>
<feature type="domain" description="Ketoreductase" evidence="3">
    <location>
        <begin position="4"/>
        <end position="180"/>
    </location>
</feature>
<gene>
    <name evidence="4" type="ORF">M3M28_11380</name>
</gene>
<dbReference type="Gene3D" id="3.40.50.720">
    <property type="entry name" value="NAD(P)-binding Rossmann-like Domain"/>
    <property type="match status" value="1"/>
</dbReference>
<dbReference type="InterPro" id="IPR057326">
    <property type="entry name" value="KR_dom"/>
</dbReference>
<sequence length="231" mass="24293">MSQAIAIVTGASSGIGHEIVRELASTHRIVALGRDAARLAATGAEITVTADLRDAGEFAAGGKVTALIDSLDRVDVLVHSAAVGTPGSFAETDAAEWHRQLTTNVVAPALLTRLALPKLRDAAGTVVFLGSGVSVRPAHQMAAYVASKHALKGLADSLRLEEAEHGVRVTTLMPGQVDTPMQVELQEGLGNTYRPERYLRPETVARAVRYVVDAPADAHLTDLSIRPRVAG</sequence>
<dbReference type="PROSITE" id="PS00061">
    <property type="entry name" value="ADH_SHORT"/>
    <property type="match status" value="1"/>
</dbReference>
<dbReference type="Pfam" id="PF00106">
    <property type="entry name" value="adh_short"/>
    <property type="match status" value="1"/>
</dbReference>
<evidence type="ECO:0000256" key="2">
    <source>
        <dbReference type="ARBA" id="ARBA00023002"/>
    </source>
</evidence>
<evidence type="ECO:0000313" key="4">
    <source>
        <dbReference type="EMBL" id="UQN14632.1"/>
    </source>
</evidence>
<name>A0ABY4MZM4_9MICO</name>
<dbReference type="InterPro" id="IPR002347">
    <property type="entry name" value="SDR_fam"/>
</dbReference>
<dbReference type="InterPro" id="IPR036291">
    <property type="entry name" value="NAD(P)-bd_dom_sf"/>
</dbReference>
<evidence type="ECO:0000259" key="3">
    <source>
        <dbReference type="SMART" id="SM00822"/>
    </source>
</evidence>
<dbReference type="EMBL" id="CP097160">
    <property type="protein sequence ID" value="UQN14632.1"/>
    <property type="molecule type" value="Genomic_DNA"/>
</dbReference>
<dbReference type="NCBIfam" id="NF006073">
    <property type="entry name" value="PRK08219.1"/>
    <property type="match status" value="1"/>
</dbReference>
<keyword evidence="2" id="KW-0560">Oxidoreductase</keyword>
<protein>
    <submittedName>
        <fullName evidence="4">SDR family oxidoreductase</fullName>
    </submittedName>
</protein>
<proteinExistence type="inferred from homology"/>
<accession>A0ABY4MZM4</accession>
<evidence type="ECO:0000256" key="1">
    <source>
        <dbReference type="ARBA" id="ARBA00006484"/>
    </source>
</evidence>
<organism evidence="4">
    <name type="scientific">Gulosibacter sediminis</name>
    <dbReference type="NCBI Taxonomy" id="1729695"/>
    <lineage>
        <taxon>Bacteria</taxon>
        <taxon>Bacillati</taxon>
        <taxon>Actinomycetota</taxon>
        <taxon>Actinomycetes</taxon>
        <taxon>Micrococcales</taxon>
        <taxon>Microbacteriaceae</taxon>
        <taxon>Gulosibacter</taxon>
    </lineage>
</organism>